<comment type="similarity">
    <text evidence="7">Belongs to the Slam family.</text>
</comment>
<keyword evidence="4 9" id="KW-0732">Signal</keyword>
<keyword evidence="3" id="KW-0812">Transmembrane</keyword>
<dbReference type="SUPFAM" id="SSF48452">
    <property type="entry name" value="TPR-like"/>
    <property type="match status" value="1"/>
</dbReference>
<feature type="domain" description="Surface lipoprotein assembly modifier C-terminal" evidence="10">
    <location>
        <begin position="203"/>
        <end position="502"/>
    </location>
</feature>
<evidence type="ECO:0000256" key="7">
    <source>
        <dbReference type="ARBA" id="ARBA00023609"/>
    </source>
</evidence>
<dbReference type="STRING" id="1122156.SAMN02745117_01884"/>
<evidence type="ECO:0000256" key="3">
    <source>
        <dbReference type="ARBA" id="ARBA00022692"/>
    </source>
</evidence>
<feature type="chain" id="PRO_5012477211" description="Tetratricopeptide repeat-containing protein" evidence="9">
    <location>
        <begin position="20"/>
        <end position="502"/>
    </location>
</feature>
<keyword evidence="6" id="KW-0998">Cell outer membrane</keyword>
<comment type="subcellular location">
    <subcellularLocation>
        <location evidence="1">Cell outer membrane</location>
        <topology evidence="1">Multi-pass membrane protein</topology>
    </subcellularLocation>
</comment>
<evidence type="ECO:0000313" key="12">
    <source>
        <dbReference type="EMBL" id="SHF40601.1"/>
    </source>
</evidence>
<gene>
    <name evidence="12" type="ORF">SAMN02745117_01884</name>
</gene>
<name>A0A1M5BDK5_9BURK</name>
<dbReference type="InterPro" id="IPR007655">
    <property type="entry name" value="Slam_C"/>
</dbReference>
<evidence type="ECO:0000259" key="11">
    <source>
        <dbReference type="Pfam" id="PF24575"/>
    </source>
</evidence>
<keyword evidence="2" id="KW-1134">Transmembrane beta strand</keyword>
<organism evidence="12 13">
    <name type="scientific">Lampropedia hyalina DSM 16112</name>
    <dbReference type="NCBI Taxonomy" id="1122156"/>
    <lineage>
        <taxon>Bacteria</taxon>
        <taxon>Pseudomonadati</taxon>
        <taxon>Pseudomonadota</taxon>
        <taxon>Betaproteobacteria</taxon>
        <taxon>Burkholderiales</taxon>
        <taxon>Comamonadaceae</taxon>
        <taxon>Lampropedia</taxon>
    </lineage>
</organism>
<evidence type="ECO:0000256" key="1">
    <source>
        <dbReference type="ARBA" id="ARBA00004571"/>
    </source>
</evidence>
<dbReference type="EMBL" id="FQUZ01000021">
    <property type="protein sequence ID" value="SHF40601.1"/>
    <property type="molecule type" value="Genomic_DNA"/>
</dbReference>
<accession>A0A1M5BDK5</accession>
<dbReference type="Pfam" id="PF24575">
    <property type="entry name" value="TPR_Slam"/>
    <property type="match status" value="1"/>
</dbReference>
<dbReference type="InterPro" id="IPR057556">
    <property type="entry name" value="TPR_Slam"/>
</dbReference>
<evidence type="ECO:0008006" key="14">
    <source>
        <dbReference type="Google" id="ProtNLM"/>
    </source>
</evidence>
<protein>
    <recommendedName>
        <fullName evidence="14">Tetratricopeptide repeat-containing protein</fullName>
    </recommendedName>
</protein>
<feature type="domain" description="Surface lipoprotein assembly modifier N-terminal TPR repeats region" evidence="11">
    <location>
        <begin position="71"/>
        <end position="171"/>
    </location>
</feature>
<evidence type="ECO:0000256" key="2">
    <source>
        <dbReference type="ARBA" id="ARBA00022452"/>
    </source>
</evidence>
<evidence type="ECO:0000256" key="4">
    <source>
        <dbReference type="ARBA" id="ARBA00022729"/>
    </source>
</evidence>
<evidence type="ECO:0000256" key="8">
    <source>
        <dbReference type="SAM" id="MobiDB-lite"/>
    </source>
</evidence>
<keyword evidence="13" id="KW-1185">Reference proteome</keyword>
<feature type="region of interest" description="Disordered" evidence="8">
    <location>
        <begin position="46"/>
        <end position="68"/>
    </location>
</feature>
<dbReference type="AlphaFoldDB" id="A0A1M5BDK5"/>
<dbReference type="Gene3D" id="1.25.40.10">
    <property type="entry name" value="Tetratricopeptide repeat domain"/>
    <property type="match status" value="1"/>
</dbReference>
<feature type="signal peptide" evidence="9">
    <location>
        <begin position="1"/>
        <end position="19"/>
    </location>
</feature>
<proteinExistence type="inferred from homology"/>
<reference evidence="12 13" key="1">
    <citation type="submission" date="2016-11" db="EMBL/GenBank/DDBJ databases">
        <authorList>
            <person name="Jaros S."/>
            <person name="Januszkiewicz K."/>
            <person name="Wedrychowicz H."/>
        </authorList>
    </citation>
    <scope>NUCLEOTIDE SEQUENCE [LARGE SCALE GENOMIC DNA]</scope>
    <source>
        <strain evidence="12 13">DSM 16112</strain>
    </source>
</reference>
<keyword evidence="5" id="KW-0472">Membrane</keyword>
<dbReference type="Proteomes" id="UP000184327">
    <property type="component" value="Unassembled WGS sequence"/>
</dbReference>
<evidence type="ECO:0000313" key="13">
    <source>
        <dbReference type="Proteomes" id="UP000184327"/>
    </source>
</evidence>
<evidence type="ECO:0000256" key="5">
    <source>
        <dbReference type="ARBA" id="ARBA00023136"/>
    </source>
</evidence>
<dbReference type="GO" id="GO:0009279">
    <property type="term" value="C:cell outer membrane"/>
    <property type="evidence" value="ECO:0007669"/>
    <property type="project" value="UniProtKB-SubCell"/>
</dbReference>
<evidence type="ECO:0000259" key="10">
    <source>
        <dbReference type="Pfam" id="PF04575"/>
    </source>
</evidence>
<evidence type="ECO:0000256" key="9">
    <source>
        <dbReference type="SAM" id="SignalP"/>
    </source>
</evidence>
<evidence type="ECO:0000256" key="6">
    <source>
        <dbReference type="ARBA" id="ARBA00023237"/>
    </source>
</evidence>
<sequence>MPHRPFLLLALSVCATSLAAQPTAPVMPVTATPQDDRLLTQPLPTLRQQAPIGRPSGASAGGEQANAPLPQVTDEDLQANRPLAEHVINTAMLREDWDTLERVMQFYPQMEGADAMLVDFVQGALARRAGRHHEAITRYRRMLAHDPTLSYVRLDLAAMLLENKAYRDAGEALQTVLRDMRLVPAARHSALQYQQALAARQGWSGNLTLGHEWTSNVQNASDNRFLYLPVGKDENDVYYFWEMEKDAKDLPRSAHGFNVAGHVGREFNLRGNHFLTLGAGGSAAQYRNASDYNETAVNARAGWRWQDIRSWYAITPNVNQMWLGGDSYSRSWGISAEHGRWLGTRWQVSGTYSWLERSYSGENYRNYEGNIHALSLSLVRVMSPDWWVFGALAVQDENARGGEESSLRQTVQAGAVKNFGNGLSSRASVRYTRRRFDDPYQLFLLRLRRDDEYGLDASLWQRHWQVAGFTPKINFSYSKVNSNLYAYDRDEKQLALTLERAF</sequence>
<dbReference type="InterPro" id="IPR011990">
    <property type="entry name" value="TPR-like_helical_dom_sf"/>
</dbReference>
<dbReference type="Pfam" id="PF04575">
    <property type="entry name" value="SlipAM"/>
    <property type="match status" value="1"/>
</dbReference>